<keyword evidence="1" id="KW-0812">Transmembrane</keyword>
<feature type="signal peptide" evidence="2">
    <location>
        <begin position="1"/>
        <end position="20"/>
    </location>
</feature>
<proteinExistence type="evidence at transcript level"/>
<organism evidence="3">
    <name type="scientific">Phallusia mammillata</name>
    <dbReference type="NCBI Taxonomy" id="59560"/>
    <lineage>
        <taxon>Eukaryota</taxon>
        <taxon>Metazoa</taxon>
        <taxon>Chordata</taxon>
        <taxon>Tunicata</taxon>
        <taxon>Ascidiacea</taxon>
        <taxon>Phlebobranchia</taxon>
        <taxon>Ascidiidae</taxon>
        <taxon>Phallusia</taxon>
    </lineage>
</organism>
<gene>
    <name evidence="3" type="primary">Ccdc166-002</name>
</gene>
<dbReference type="AlphaFoldDB" id="A0A6F9D8C0"/>
<protein>
    <submittedName>
        <fullName evidence="3">Protein DD3-3</fullName>
    </submittedName>
</protein>
<dbReference type="PANTHER" id="PTHR35170">
    <property type="entry name" value="PROTEIN DD3-3"/>
    <property type="match status" value="1"/>
</dbReference>
<accession>A0A6F9D8C0</accession>
<keyword evidence="2" id="KW-0732">Signal</keyword>
<keyword evidence="1" id="KW-1133">Transmembrane helix</keyword>
<feature type="transmembrane region" description="Helical" evidence="1">
    <location>
        <begin position="726"/>
        <end position="747"/>
    </location>
</feature>
<dbReference type="EMBL" id="LR783649">
    <property type="protein sequence ID" value="CAB3228244.1"/>
    <property type="molecule type" value="mRNA"/>
</dbReference>
<sequence length="761" mass="84925">MKKLECLMIFSTLLLKCAFADVYLHNLRGSNNRWNENGRNRNNANRMFDSQNNARGGYNVGSLYYYVGSKLQLEWTNQHSCYNENNHCDIVLQYMCGPQVRDGTSTSTIPSNPAQCENLDCNEDRRYGMHEDFYHYQNCRLRKRNGGLYTASENVREYASSTRQNQKANRYGYECAEERDYYPNWHPSPWKDIAILTNDVSRCAMYQNESQNVKERYACKVDPAFLYQYSNKNPPDNKYIPITEAECNTFVYEVNGESKLGEWTRYPAHGIAAPNCVESQYSRDNHLGNTVGGQTINYNWTIPDSVNEHCTLRIRYNITTGDYDRDNTTSIHNNRRARDGPGPDLWTQFGLTSDVGLNRGYKLKDNPQVDIFNNEKFKLQLAITTEQYGRTFQDRSHTFAIRPRPPSISSDAQIVNVNVRGKRGNIVQVYPAVEYDFVPNTAVVQKDGYVHYQWTGSDNNPGNNDGQGRASTDRSNVVMIKSAVYTEGSPSTYKTGTYGQLGSSYPSHLTNASLGGLIAEDMKALSILRDHLGGDMDELNDAGTYFDLGPRKVTQSGNYNYMCTRNNNFSNRSQKGKLVVTDAAFANEYIGALGGSVSVPNTGGGTSTEVVAPPGALTQGQLIGLSETTQSDITVVVHAPNSDYVSDFVKLEPEGKISSDSAMLTLKIKLNGDLPSLYVPEVYMSADGTNTWNKLALDEHQSGYVSFRTDSGGHYVVSKSVDAGPMAGLILGVIVGVLLLVGIIVLLKKNRNILASYKNKV</sequence>
<feature type="chain" id="PRO_5026198043" evidence="2">
    <location>
        <begin position="21"/>
        <end position="761"/>
    </location>
</feature>
<reference evidence="3" key="1">
    <citation type="submission" date="2020-04" db="EMBL/GenBank/DDBJ databases">
        <authorList>
            <person name="Neveu A P."/>
        </authorList>
    </citation>
    <scope>NUCLEOTIDE SEQUENCE</scope>
    <source>
        <tissue evidence="3">Whole embryo</tissue>
    </source>
</reference>
<name>A0A6F9D8C0_9ASCI</name>
<evidence type="ECO:0000256" key="2">
    <source>
        <dbReference type="SAM" id="SignalP"/>
    </source>
</evidence>
<evidence type="ECO:0000313" key="3">
    <source>
        <dbReference type="EMBL" id="CAB3228244.1"/>
    </source>
</evidence>
<dbReference type="InterPro" id="IPR053320">
    <property type="entry name" value="Protein_DD3-3_O-glyco"/>
</dbReference>
<evidence type="ECO:0000256" key="1">
    <source>
        <dbReference type="SAM" id="Phobius"/>
    </source>
</evidence>
<keyword evidence="1" id="KW-0472">Membrane</keyword>
<dbReference type="PANTHER" id="PTHR35170:SF1">
    <property type="entry name" value="PROTEIN DD3-3"/>
    <property type="match status" value="1"/>
</dbReference>